<keyword evidence="1" id="KW-0732">Signal</keyword>
<dbReference type="OrthoDB" id="5055381at2759"/>
<gene>
    <name evidence="2" type="ORF">EDB81DRAFT_752067</name>
</gene>
<reference evidence="2" key="1">
    <citation type="journal article" date="2021" name="Nat. Commun.">
        <title>Genetic determinants of endophytism in the Arabidopsis root mycobiome.</title>
        <authorList>
            <person name="Mesny F."/>
            <person name="Miyauchi S."/>
            <person name="Thiergart T."/>
            <person name="Pickel B."/>
            <person name="Atanasova L."/>
            <person name="Karlsson M."/>
            <person name="Huettel B."/>
            <person name="Barry K.W."/>
            <person name="Haridas S."/>
            <person name="Chen C."/>
            <person name="Bauer D."/>
            <person name="Andreopoulos W."/>
            <person name="Pangilinan J."/>
            <person name="LaButti K."/>
            <person name="Riley R."/>
            <person name="Lipzen A."/>
            <person name="Clum A."/>
            <person name="Drula E."/>
            <person name="Henrissat B."/>
            <person name="Kohler A."/>
            <person name="Grigoriev I.V."/>
            <person name="Martin F.M."/>
            <person name="Hacquard S."/>
        </authorList>
    </citation>
    <scope>NUCLEOTIDE SEQUENCE</scope>
    <source>
        <strain evidence="2">MPI-CAGE-AT-0147</strain>
    </source>
</reference>
<feature type="chain" id="PRO_5040230784" evidence="1">
    <location>
        <begin position="22"/>
        <end position="163"/>
    </location>
</feature>
<protein>
    <submittedName>
        <fullName evidence="2">Uncharacterized protein</fullName>
    </submittedName>
</protein>
<proteinExistence type="predicted"/>
<comment type="caution">
    <text evidence="2">The sequence shown here is derived from an EMBL/GenBank/DDBJ whole genome shotgun (WGS) entry which is preliminary data.</text>
</comment>
<sequence>MQSFLSVLASILSVLAMTSMALDEISRCDYCRQYFGDVVQLHDQYSSSLCSSDGYTVVEIPSSIISAQKARNQTLEVPEWTQTSTSASVTVTPISFEPFTTTLPQLTAGALPTMASATETSPYGCGGRDGRPMTVICVAFVPRIQNILVDHHSEHVRWMKAGL</sequence>
<evidence type="ECO:0000313" key="2">
    <source>
        <dbReference type="EMBL" id="KAH7176748.1"/>
    </source>
</evidence>
<dbReference type="Proteomes" id="UP000738349">
    <property type="component" value="Unassembled WGS sequence"/>
</dbReference>
<keyword evidence="3" id="KW-1185">Reference proteome</keyword>
<organism evidence="2 3">
    <name type="scientific">Dactylonectria macrodidyma</name>
    <dbReference type="NCBI Taxonomy" id="307937"/>
    <lineage>
        <taxon>Eukaryota</taxon>
        <taxon>Fungi</taxon>
        <taxon>Dikarya</taxon>
        <taxon>Ascomycota</taxon>
        <taxon>Pezizomycotina</taxon>
        <taxon>Sordariomycetes</taxon>
        <taxon>Hypocreomycetidae</taxon>
        <taxon>Hypocreales</taxon>
        <taxon>Nectriaceae</taxon>
        <taxon>Dactylonectria</taxon>
    </lineage>
</organism>
<evidence type="ECO:0000256" key="1">
    <source>
        <dbReference type="SAM" id="SignalP"/>
    </source>
</evidence>
<feature type="signal peptide" evidence="1">
    <location>
        <begin position="1"/>
        <end position="21"/>
    </location>
</feature>
<name>A0A9P9FTB8_9HYPO</name>
<accession>A0A9P9FTB8</accession>
<evidence type="ECO:0000313" key="3">
    <source>
        <dbReference type="Proteomes" id="UP000738349"/>
    </source>
</evidence>
<dbReference type="AlphaFoldDB" id="A0A9P9FTB8"/>
<dbReference type="EMBL" id="JAGMUV010000001">
    <property type="protein sequence ID" value="KAH7176748.1"/>
    <property type="molecule type" value="Genomic_DNA"/>
</dbReference>